<proteinExistence type="predicted"/>
<evidence type="ECO:0000313" key="1">
    <source>
        <dbReference type="EMBL" id="ROT74893.1"/>
    </source>
</evidence>
<sequence>MTSRDSLVPTFGCGFVSGAWTLEEDGQRGNRCTMKLLVLCLGLLATCNCQVIFPSEESNGRTPSPTEIEAVDDQLFDVLSVDERRNVNSGPVQSTSNSKGVAAISKVPEDGTWAGHYL</sequence>
<evidence type="ECO:0000313" key="2">
    <source>
        <dbReference type="Proteomes" id="UP000283509"/>
    </source>
</evidence>
<dbReference type="EMBL" id="QCYY01001837">
    <property type="protein sequence ID" value="ROT74893.1"/>
    <property type="molecule type" value="Genomic_DNA"/>
</dbReference>
<accession>A0A3R7M8G8</accession>
<comment type="caution">
    <text evidence="1">The sequence shown here is derived from an EMBL/GenBank/DDBJ whole genome shotgun (WGS) entry which is preliminary data.</text>
</comment>
<organism evidence="1 2">
    <name type="scientific">Penaeus vannamei</name>
    <name type="common">Whiteleg shrimp</name>
    <name type="synonym">Litopenaeus vannamei</name>
    <dbReference type="NCBI Taxonomy" id="6689"/>
    <lineage>
        <taxon>Eukaryota</taxon>
        <taxon>Metazoa</taxon>
        <taxon>Ecdysozoa</taxon>
        <taxon>Arthropoda</taxon>
        <taxon>Crustacea</taxon>
        <taxon>Multicrustacea</taxon>
        <taxon>Malacostraca</taxon>
        <taxon>Eumalacostraca</taxon>
        <taxon>Eucarida</taxon>
        <taxon>Decapoda</taxon>
        <taxon>Dendrobranchiata</taxon>
        <taxon>Penaeoidea</taxon>
        <taxon>Penaeidae</taxon>
        <taxon>Penaeus</taxon>
    </lineage>
</organism>
<reference evidence="1 2" key="1">
    <citation type="submission" date="2018-04" db="EMBL/GenBank/DDBJ databases">
        <authorList>
            <person name="Zhang X."/>
            <person name="Yuan J."/>
            <person name="Li F."/>
            <person name="Xiang J."/>
        </authorList>
    </citation>
    <scope>NUCLEOTIDE SEQUENCE [LARGE SCALE GENOMIC DNA]</scope>
    <source>
        <tissue evidence="1">Muscle</tissue>
    </source>
</reference>
<protein>
    <submittedName>
        <fullName evidence="1">Uncharacterized protein</fullName>
    </submittedName>
</protein>
<keyword evidence="2" id="KW-1185">Reference proteome</keyword>
<dbReference type="AlphaFoldDB" id="A0A3R7M8G8"/>
<reference evidence="1 2" key="2">
    <citation type="submission" date="2019-01" db="EMBL/GenBank/DDBJ databases">
        <title>The decoding of complex shrimp genome reveals the adaptation for benthos swimmer, frequently molting mechanism and breeding impact on genome.</title>
        <authorList>
            <person name="Sun Y."/>
            <person name="Gao Y."/>
            <person name="Yu Y."/>
        </authorList>
    </citation>
    <scope>NUCLEOTIDE SEQUENCE [LARGE SCALE GENOMIC DNA]</scope>
    <source>
        <tissue evidence="1">Muscle</tissue>
    </source>
</reference>
<dbReference type="OrthoDB" id="425190at2759"/>
<dbReference type="Proteomes" id="UP000283509">
    <property type="component" value="Unassembled WGS sequence"/>
</dbReference>
<gene>
    <name evidence="1" type="ORF">C7M84_006593</name>
</gene>
<name>A0A3R7M8G8_PENVA</name>